<evidence type="ECO:0000313" key="1">
    <source>
        <dbReference type="EMBL" id="MBB5174315.1"/>
    </source>
</evidence>
<organism evidence="1 2">
    <name type="scientific">Texcoconibacillus texcoconensis</name>
    <dbReference type="NCBI Taxonomy" id="1095777"/>
    <lineage>
        <taxon>Bacteria</taxon>
        <taxon>Bacillati</taxon>
        <taxon>Bacillota</taxon>
        <taxon>Bacilli</taxon>
        <taxon>Bacillales</taxon>
        <taxon>Bacillaceae</taxon>
        <taxon>Texcoconibacillus</taxon>
    </lineage>
</organism>
<dbReference type="PANTHER" id="PTHR37804:SF1">
    <property type="entry name" value="CDAA REGULATORY PROTEIN CDAR"/>
    <property type="match status" value="1"/>
</dbReference>
<reference evidence="1 2" key="1">
    <citation type="submission" date="2020-08" db="EMBL/GenBank/DDBJ databases">
        <title>Genomic Encyclopedia of Type Strains, Phase IV (KMG-IV): sequencing the most valuable type-strain genomes for metagenomic binning, comparative biology and taxonomic classification.</title>
        <authorList>
            <person name="Goeker M."/>
        </authorList>
    </citation>
    <scope>NUCLEOTIDE SEQUENCE [LARGE SCALE GENOMIC DNA]</scope>
    <source>
        <strain evidence="1 2">DSM 24696</strain>
    </source>
</reference>
<evidence type="ECO:0000313" key="2">
    <source>
        <dbReference type="Proteomes" id="UP000551878"/>
    </source>
</evidence>
<dbReference type="PANTHER" id="PTHR37804">
    <property type="entry name" value="CDAA REGULATORY PROTEIN CDAR"/>
    <property type="match status" value="1"/>
</dbReference>
<dbReference type="Gene3D" id="2.170.120.30">
    <property type="match status" value="2"/>
</dbReference>
<dbReference type="EMBL" id="JACHHB010000011">
    <property type="protein sequence ID" value="MBB5174315.1"/>
    <property type="molecule type" value="Genomic_DNA"/>
</dbReference>
<dbReference type="InterPro" id="IPR012505">
    <property type="entry name" value="YbbR"/>
</dbReference>
<accession>A0A840QSH1</accession>
<dbReference type="RefSeq" id="WP_184664740.1">
    <property type="nucleotide sequence ID" value="NZ_JACHHB010000011.1"/>
</dbReference>
<protein>
    <submittedName>
        <fullName evidence="1">YbbR domain-containing protein</fullName>
    </submittedName>
</protein>
<dbReference type="Pfam" id="PF07949">
    <property type="entry name" value="YbbR"/>
    <property type="match status" value="2"/>
</dbReference>
<dbReference type="InterPro" id="IPR053154">
    <property type="entry name" value="c-di-AMP_regulator"/>
</dbReference>
<sequence>MDKWLNNRWVLKIISLLIAILLFLVVNMDNVGDSKVGGIPGVTDGSEVLEDVDLNIYYDKEKYVVTEAPESVQVNLRGPQNVLTLVQLSHPDYEAYIDLQDEGAGSHYEQIQHRGFPTELSVSIVPMNARVTLEEKVTASIPVEVDFINDQDLNEDGYTIGTPRIEPETVQVTGAESVVEHIDSAQVQVDLEGEDATFEISSSVTFYNSLGSEVPLESDPSVVDVEIPITAPSKAVPVEIDHEGQSPDGHTIDSIEMNPESVTIFGPNDVLEDTSSVNAGTIDLTSIDEDTTLEMPINIPDRVKEVSPEMVEVNITLEEAEEEVWESFPIEVIGLSETSELEFLDPEGGEINVTVIATSTVLEGLETEDVNISIDVEGLETGEHEVALQYRVPENVQIMTELSEAVVMINDDDDE</sequence>
<proteinExistence type="predicted"/>
<gene>
    <name evidence="1" type="ORF">HNQ41_002509</name>
</gene>
<dbReference type="Gene3D" id="2.170.120.40">
    <property type="entry name" value="YbbR-like domain"/>
    <property type="match status" value="2"/>
</dbReference>
<dbReference type="Proteomes" id="UP000551878">
    <property type="component" value="Unassembled WGS sequence"/>
</dbReference>
<dbReference type="AlphaFoldDB" id="A0A840QSH1"/>
<keyword evidence="2" id="KW-1185">Reference proteome</keyword>
<name>A0A840QSH1_9BACI</name>
<comment type="caution">
    <text evidence="1">The sequence shown here is derived from an EMBL/GenBank/DDBJ whole genome shotgun (WGS) entry which is preliminary data.</text>
</comment>